<reference evidence="11" key="1">
    <citation type="submission" date="2017-08" db="EMBL/GenBank/DDBJ databases">
        <authorList>
            <person name="Imhoff J.F."/>
            <person name="Rahn T."/>
            <person name="Kuenzel S."/>
            <person name="Neulinger S.C."/>
        </authorList>
    </citation>
    <scope>NUCLEOTIDE SEQUENCE</scope>
    <source>
        <strain evidence="11">DSM 9154</strain>
    </source>
</reference>
<dbReference type="EMBL" id="NRRE01000017">
    <property type="protein sequence ID" value="MBK1696534.1"/>
    <property type="molecule type" value="Genomic_DNA"/>
</dbReference>
<organism evidence="11 12">
    <name type="scientific">Rhodovibrio salinarum</name>
    <dbReference type="NCBI Taxonomy" id="1087"/>
    <lineage>
        <taxon>Bacteria</taxon>
        <taxon>Pseudomonadati</taxon>
        <taxon>Pseudomonadota</taxon>
        <taxon>Alphaproteobacteria</taxon>
        <taxon>Rhodospirillales</taxon>
        <taxon>Rhodovibrionaceae</taxon>
        <taxon>Rhodovibrio</taxon>
    </lineage>
</organism>
<keyword evidence="2 8" id="KW-0699">rRNA-binding</keyword>
<evidence type="ECO:0000256" key="8">
    <source>
        <dbReference type="HAMAP-Rule" id="MF_01326"/>
    </source>
</evidence>
<evidence type="ECO:0000259" key="10">
    <source>
        <dbReference type="SMART" id="SM00739"/>
    </source>
</evidence>
<dbReference type="GO" id="GO:0003735">
    <property type="term" value="F:structural constituent of ribosome"/>
    <property type="evidence" value="ECO:0007669"/>
    <property type="project" value="InterPro"/>
</dbReference>
<dbReference type="InterPro" id="IPR014722">
    <property type="entry name" value="Rib_uL2_dom2"/>
</dbReference>
<evidence type="ECO:0000256" key="1">
    <source>
        <dbReference type="ARBA" id="ARBA00010618"/>
    </source>
</evidence>
<dbReference type="CDD" id="cd06089">
    <property type="entry name" value="KOW_RPL26"/>
    <property type="match status" value="1"/>
</dbReference>
<evidence type="ECO:0000313" key="11">
    <source>
        <dbReference type="EMBL" id="MBK1696534.1"/>
    </source>
</evidence>
<evidence type="ECO:0000256" key="2">
    <source>
        <dbReference type="ARBA" id="ARBA00022730"/>
    </source>
</evidence>
<dbReference type="GO" id="GO:0006412">
    <property type="term" value="P:translation"/>
    <property type="evidence" value="ECO:0007669"/>
    <property type="project" value="UniProtKB-UniRule"/>
</dbReference>
<dbReference type="InterPro" id="IPR057264">
    <property type="entry name" value="Ribosomal_uL24_C"/>
</dbReference>
<dbReference type="AlphaFoldDB" id="A0A934QGU7"/>
<comment type="function">
    <text evidence="8">One of two assembly initiator proteins, it binds directly to the 5'-end of the 23S rRNA, where it nucleates assembly of the 50S subunit.</text>
</comment>
<gene>
    <name evidence="8" type="primary">rplX</name>
    <name evidence="11" type="ORF">CKO21_04660</name>
</gene>
<evidence type="ECO:0000256" key="4">
    <source>
        <dbReference type="ARBA" id="ARBA00022980"/>
    </source>
</evidence>
<dbReference type="Gene3D" id="2.30.30.30">
    <property type="match status" value="1"/>
</dbReference>
<dbReference type="NCBIfam" id="TIGR01079">
    <property type="entry name" value="rplX_bact"/>
    <property type="match status" value="1"/>
</dbReference>
<comment type="subunit">
    <text evidence="8">Part of the 50S ribosomal subunit.</text>
</comment>
<evidence type="ECO:0000256" key="3">
    <source>
        <dbReference type="ARBA" id="ARBA00022884"/>
    </source>
</evidence>
<evidence type="ECO:0000256" key="5">
    <source>
        <dbReference type="ARBA" id="ARBA00023274"/>
    </source>
</evidence>
<evidence type="ECO:0000313" key="12">
    <source>
        <dbReference type="Proteomes" id="UP000778970"/>
    </source>
</evidence>
<dbReference type="FunFam" id="2.30.30.30:FF:000004">
    <property type="entry name" value="50S ribosomal protein L24"/>
    <property type="match status" value="1"/>
</dbReference>
<dbReference type="SMART" id="SM00739">
    <property type="entry name" value="KOW"/>
    <property type="match status" value="1"/>
</dbReference>
<dbReference type="GO" id="GO:1990904">
    <property type="term" value="C:ribonucleoprotein complex"/>
    <property type="evidence" value="ECO:0007669"/>
    <property type="project" value="UniProtKB-KW"/>
</dbReference>
<dbReference type="InterPro" id="IPR008991">
    <property type="entry name" value="Translation_prot_SH3-like_sf"/>
</dbReference>
<dbReference type="PANTHER" id="PTHR12903">
    <property type="entry name" value="MITOCHONDRIAL RIBOSOMAL PROTEIN L24"/>
    <property type="match status" value="1"/>
</dbReference>
<dbReference type="InterPro" id="IPR003256">
    <property type="entry name" value="Ribosomal_uL24"/>
</dbReference>
<dbReference type="Pfam" id="PF00467">
    <property type="entry name" value="KOW"/>
    <property type="match status" value="1"/>
</dbReference>
<comment type="function">
    <text evidence="7 8">One of the proteins that surrounds the polypeptide exit tunnel on the outside of the subunit.</text>
</comment>
<dbReference type="Proteomes" id="UP000778970">
    <property type="component" value="Unassembled WGS sequence"/>
</dbReference>
<name>A0A934QGU7_9PROT</name>
<dbReference type="HAMAP" id="MF_01326_B">
    <property type="entry name" value="Ribosomal_uL24_B"/>
    <property type="match status" value="1"/>
</dbReference>
<accession>A0A934QGU7</accession>
<evidence type="ECO:0000256" key="9">
    <source>
        <dbReference type="RuleBase" id="RU003477"/>
    </source>
</evidence>
<dbReference type="GO" id="GO:0005840">
    <property type="term" value="C:ribosome"/>
    <property type="evidence" value="ECO:0007669"/>
    <property type="project" value="UniProtKB-KW"/>
</dbReference>
<dbReference type="InterPro" id="IPR005825">
    <property type="entry name" value="Ribosomal_uL24_CS"/>
</dbReference>
<reference evidence="11" key="2">
    <citation type="journal article" date="2020" name="Microorganisms">
        <title>Osmotic Adaptation and Compatible Solute Biosynthesis of Phototrophic Bacteria as Revealed from Genome Analyses.</title>
        <authorList>
            <person name="Imhoff J.F."/>
            <person name="Rahn T."/>
            <person name="Kunzel S."/>
            <person name="Keller A."/>
            <person name="Neulinger S.C."/>
        </authorList>
    </citation>
    <scope>NUCLEOTIDE SEQUENCE</scope>
    <source>
        <strain evidence="11">DSM 9154</strain>
    </source>
</reference>
<evidence type="ECO:0000256" key="7">
    <source>
        <dbReference type="ARBA" id="ARBA00058688"/>
    </source>
</evidence>
<feature type="domain" description="KOW" evidence="10">
    <location>
        <begin position="4"/>
        <end position="31"/>
    </location>
</feature>
<keyword evidence="5 8" id="KW-0687">Ribonucleoprotein</keyword>
<keyword evidence="4 8" id="KW-0689">Ribosomal protein</keyword>
<comment type="caution">
    <text evidence="11">The sequence shown here is derived from an EMBL/GenBank/DDBJ whole genome shotgun (WGS) entry which is preliminary data.</text>
</comment>
<keyword evidence="3 8" id="KW-0694">RNA-binding</keyword>
<dbReference type="InterPro" id="IPR041988">
    <property type="entry name" value="Ribosomal_uL24_KOW"/>
</dbReference>
<dbReference type="InterPro" id="IPR005824">
    <property type="entry name" value="KOW"/>
</dbReference>
<dbReference type="PROSITE" id="PS01108">
    <property type="entry name" value="RIBOSOMAL_L24"/>
    <property type="match status" value="1"/>
</dbReference>
<dbReference type="Pfam" id="PF17136">
    <property type="entry name" value="ribosomal_L24"/>
    <property type="match status" value="1"/>
</dbReference>
<evidence type="ECO:0000256" key="6">
    <source>
        <dbReference type="ARBA" id="ARBA00035206"/>
    </source>
</evidence>
<comment type="similarity">
    <text evidence="1 8 9">Belongs to the universal ribosomal protein uL24 family.</text>
</comment>
<protein>
    <recommendedName>
        <fullName evidence="6 8">Large ribosomal subunit protein uL24</fullName>
    </recommendedName>
</protein>
<dbReference type="SUPFAM" id="SSF50104">
    <property type="entry name" value="Translation proteins SH3-like domain"/>
    <property type="match status" value="1"/>
</dbReference>
<proteinExistence type="inferred from homology"/>
<dbReference type="GO" id="GO:0019843">
    <property type="term" value="F:rRNA binding"/>
    <property type="evidence" value="ECO:0007669"/>
    <property type="project" value="UniProtKB-UniRule"/>
</dbReference>
<sequence length="105" mass="11574">MANKIKKGDTVVVLSGKDKGKSGEVLRLDPREQRAVVQGVNVVKRHQRQSMQSQGGIEEKEASIHVSNIAVSDPKDGKPTRVGFRTLDDGRKVRVARRSGETIDR</sequence>
<keyword evidence="12" id="KW-1185">Reference proteome</keyword>